<sequence>MIWKWAITLLGVPLGINLGSFLPQIDGVRIGKEGIKVKTEDIDLDNKERLSEVLGSNVDLGLDSSNIELSIPCMDGDFVGEWIKNIRKWAPDEAIKTKVNDIEEIMKEVANTLYGCKSWFEKFGNKNQKEKAINRRIKRFSEDSSESSGKEKNFKFGLNTKFVKTESSIEKSEKLFNGIQVEFKKMKRADENESKRLSDAIYQILLKSIEQVLREGKWSKNVLLQNTAESQYKTSSDYYPTEKTPENQWIRDLIEKCAHRCLFSPNGIQWNPQNKNKGVAAWFAEKMKSDKDDDKKMGIKDVLMSLNFSWTGIKPILEQVIWNNVYKWESEGKQFNEQSKCWVGGWGLVCPKGGVIWGK</sequence>
<accession>F0QS59</accession>
<dbReference type="KEGG" id="mss:MSU_0808"/>
<dbReference type="Proteomes" id="UP000007484">
    <property type="component" value="Chromosome"/>
</dbReference>
<dbReference type="HOGENOM" id="CLU_068041_0_0_14"/>
<reference evidence="1 2" key="1">
    <citation type="journal article" date="2011" name="J. Bacteriol.">
        <title>Complete genome sequences of two hemotropic Mycoplasmas, Mycoplasma haemofelis strain Ohio2 and Mycoplasma suis strain Illinois.</title>
        <authorList>
            <person name="Messick J.B."/>
            <person name="Santos A.P."/>
            <person name="Guimaraes A.M."/>
        </authorList>
    </citation>
    <scope>NUCLEOTIDE SEQUENCE [LARGE SCALE GENOMIC DNA]</scope>
    <source>
        <strain evidence="1 2">Illinois</strain>
    </source>
</reference>
<protein>
    <submittedName>
        <fullName evidence="1">Uncharacterized protein</fullName>
    </submittedName>
</protein>
<organism evidence="1 2">
    <name type="scientific">Mycoplasma suis (strain Illinois)</name>
    <dbReference type="NCBI Taxonomy" id="768700"/>
    <lineage>
        <taxon>Bacteria</taxon>
        <taxon>Bacillati</taxon>
        <taxon>Mycoplasmatota</taxon>
        <taxon>Mollicutes</taxon>
        <taxon>Mycoplasmataceae</taxon>
        <taxon>Mycoplasma</taxon>
    </lineage>
</organism>
<keyword evidence="2" id="KW-1185">Reference proteome</keyword>
<gene>
    <name evidence="1" type="ordered locus">MSU_0808</name>
</gene>
<dbReference type="EMBL" id="CP002525">
    <property type="protein sequence ID" value="ADX98329.1"/>
    <property type="molecule type" value="Genomic_DNA"/>
</dbReference>
<proteinExistence type="predicted"/>
<evidence type="ECO:0000313" key="2">
    <source>
        <dbReference type="Proteomes" id="UP000007484"/>
    </source>
</evidence>
<dbReference type="RefSeq" id="WP_013610148.1">
    <property type="nucleotide sequence ID" value="NC_015155.1"/>
</dbReference>
<name>F0QS59_MYCSL</name>
<evidence type="ECO:0000313" key="1">
    <source>
        <dbReference type="EMBL" id="ADX98329.1"/>
    </source>
</evidence>
<dbReference type="AlphaFoldDB" id="F0QS59"/>
<dbReference type="STRING" id="768700.MSU_0808"/>